<keyword evidence="2" id="KW-1185">Reference proteome</keyword>
<reference evidence="1" key="1">
    <citation type="submission" date="2020-04" db="EMBL/GenBank/DDBJ databases">
        <title>A chromosome-scale assembly and high-density genetic map of the yellow drum (Nibea albiflora) genome.</title>
        <authorList>
            <person name="Xu D."/>
            <person name="Zhang W."/>
            <person name="Chen R."/>
            <person name="Tan P."/>
            <person name="Wang L."/>
            <person name="Song H."/>
            <person name="Tian L."/>
            <person name="Zhu Q."/>
            <person name="Wang B."/>
        </authorList>
    </citation>
    <scope>NUCLEOTIDE SEQUENCE</scope>
    <source>
        <strain evidence="1">ZJHYS-2018</strain>
    </source>
</reference>
<name>A0ACB7ET58_NIBAL</name>
<evidence type="ECO:0000313" key="1">
    <source>
        <dbReference type="EMBL" id="KAG8005052.1"/>
    </source>
</evidence>
<evidence type="ECO:0000313" key="2">
    <source>
        <dbReference type="Proteomes" id="UP000805704"/>
    </source>
</evidence>
<protein>
    <submittedName>
        <fullName evidence="1">Uncharacterized protein</fullName>
    </submittedName>
</protein>
<organism evidence="1 2">
    <name type="scientific">Nibea albiflora</name>
    <name type="common">Yellow drum</name>
    <name type="synonym">Corvina albiflora</name>
    <dbReference type="NCBI Taxonomy" id="240163"/>
    <lineage>
        <taxon>Eukaryota</taxon>
        <taxon>Metazoa</taxon>
        <taxon>Chordata</taxon>
        <taxon>Craniata</taxon>
        <taxon>Vertebrata</taxon>
        <taxon>Euteleostomi</taxon>
        <taxon>Actinopterygii</taxon>
        <taxon>Neopterygii</taxon>
        <taxon>Teleostei</taxon>
        <taxon>Neoteleostei</taxon>
        <taxon>Acanthomorphata</taxon>
        <taxon>Eupercaria</taxon>
        <taxon>Sciaenidae</taxon>
        <taxon>Nibea</taxon>
    </lineage>
</organism>
<dbReference type="EMBL" id="CM024811">
    <property type="protein sequence ID" value="KAG8005052.1"/>
    <property type="molecule type" value="Genomic_DNA"/>
</dbReference>
<sequence>MKKQDTEESVTQAIEDTPPTAGEMESPAAAKDSLDSNSPKESEPQTPQTDTPPQSDEAGSDVAEAALSQCDMAEELSRQLEDILSTYCRESISDDASTLPNGQSHSLELNGLTREDDKPGRGQSQWSKQRRGEGAEEDSG</sequence>
<comment type="caution">
    <text evidence="1">The sequence shown here is derived from an EMBL/GenBank/DDBJ whole genome shotgun (WGS) entry which is preliminary data.</text>
</comment>
<proteinExistence type="predicted"/>
<gene>
    <name evidence="1" type="ORF">GBF38_010936</name>
</gene>
<accession>A0ACB7ET58</accession>
<dbReference type="Proteomes" id="UP000805704">
    <property type="component" value="Chromosome 23"/>
</dbReference>